<dbReference type="EMBL" id="WKJQ01000001">
    <property type="protein sequence ID" value="MRW97681.1"/>
    <property type="molecule type" value="Genomic_DNA"/>
</dbReference>
<keyword evidence="2" id="KW-1185">Reference proteome</keyword>
<evidence type="ECO:0000313" key="2">
    <source>
        <dbReference type="Proteomes" id="UP000443423"/>
    </source>
</evidence>
<proteinExistence type="predicted"/>
<gene>
    <name evidence="1" type="ORF">GJR99_14005</name>
</gene>
<organism evidence="1 2">
    <name type="scientific">Haloferax marinum</name>
    <dbReference type="NCBI Taxonomy" id="2666143"/>
    <lineage>
        <taxon>Archaea</taxon>
        <taxon>Methanobacteriati</taxon>
        <taxon>Methanobacteriota</taxon>
        <taxon>Stenosarchaea group</taxon>
        <taxon>Halobacteria</taxon>
        <taxon>Halobacteriales</taxon>
        <taxon>Haloferacaceae</taxon>
        <taxon>Haloferax</taxon>
    </lineage>
</organism>
<dbReference type="Pfam" id="PF01135">
    <property type="entry name" value="PCMT"/>
    <property type="match status" value="1"/>
</dbReference>
<sequence length="52" mass="6062">MSSGQTEQVRRNLVESLRDRGYVYTNRVERAMQSVPRHEFVPLIGEHGFAKE</sequence>
<dbReference type="AlphaFoldDB" id="A0A6A8G9J4"/>
<accession>A0A6A8G9J4</accession>
<evidence type="ECO:0008006" key="3">
    <source>
        <dbReference type="Google" id="ProtNLM"/>
    </source>
</evidence>
<evidence type="ECO:0000313" key="1">
    <source>
        <dbReference type="EMBL" id="MRW97681.1"/>
    </source>
</evidence>
<dbReference type="RefSeq" id="WP_151113199.1">
    <property type="nucleotide sequence ID" value="NZ_WKJQ01000001.1"/>
</dbReference>
<dbReference type="Gene3D" id="3.40.50.150">
    <property type="entry name" value="Vaccinia Virus protein VP39"/>
    <property type="match status" value="1"/>
</dbReference>
<protein>
    <recommendedName>
        <fullName evidence="3">Protein-L-isoaspartate O-methyltransferase</fullName>
    </recommendedName>
</protein>
<dbReference type="Proteomes" id="UP000443423">
    <property type="component" value="Unassembled WGS sequence"/>
</dbReference>
<dbReference type="InterPro" id="IPR029063">
    <property type="entry name" value="SAM-dependent_MTases_sf"/>
</dbReference>
<name>A0A6A8G9J4_9EURY</name>
<comment type="caution">
    <text evidence="1">The sequence shown here is derived from an EMBL/GenBank/DDBJ whole genome shotgun (WGS) entry which is preliminary data.</text>
</comment>
<reference evidence="1 2" key="1">
    <citation type="submission" date="2019-11" db="EMBL/GenBank/DDBJ databases">
        <title>Whole genome sequence of Haloferax sp. MBLA0078.</title>
        <authorList>
            <person name="Seo M.-J."/>
            <person name="Cho E.-S."/>
        </authorList>
    </citation>
    <scope>NUCLEOTIDE SEQUENCE [LARGE SCALE GENOMIC DNA]</scope>
    <source>
        <strain evidence="1 2">MBLA0078</strain>
    </source>
</reference>